<evidence type="ECO:0000313" key="1">
    <source>
        <dbReference type="EMBL" id="CCO17579.1"/>
    </source>
</evidence>
<dbReference type="OrthoDB" id="194358at2759"/>
<dbReference type="Gene3D" id="1.25.40.20">
    <property type="entry name" value="Ankyrin repeat-containing domain"/>
    <property type="match status" value="1"/>
</dbReference>
<name>K8EHT9_9CHLO</name>
<dbReference type="eggNOG" id="ENOG502RYD6">
    <property type="taxonomic scope" value="Eukaryota"/>
</dbReference>
<proteinExistence type="predicted"/>
<dbReference type="Proteomes" id="UP000198341">
    <property type="component" value="Chromosome 8"/>
</dbReference>
<dbReference type="SUPFAM" id="SSF48403">
    <property type="entry name" value="Ankyrin repeat"/>
    <property type="match status" value="1"/>
</dbReference>
<keyword evidence="2" id="KW-1185">Reference proteome</keyword>
<evidence type="ECO:0008006" key="3">
    <source>
        <dbReference type="Google" id="ProtNLM"/>
    </source>
</evidence>
<dbReference type="KEGG" id="bpg:Bathy08g03490"/>
<dbReference type="PANTHER" id="PTHR46586:SF3">
    <property type="entry name" value="ANKYRIN REPEAT-CONTAINING PROTEIN"/>
    <property type="match status" value="1"/>
</dbReference>
<dbReference type="InterPro" id="IPR002110">
    <property type="entry name" value="Ankyrin_rpt"/>
</dbReference>
<dbReference type="InterPro" id="IPR052050">
    <property type="entry name" value="SecEffector_AnkRepeat"/>
</dbReference>
<dbReference type="GeneID" id="19014328"/>
<dbReference type="Pfam" id="PF12796">
    <property type="entry name" value="Ank_2"/>
    <property type="match status" value="1"/>
</dbReference>
<dbReference type="PANTHER" id="PTHR46586">
    <property type="entry name" value="ANKYRIN REPEAT-CONTAINING PROTEIN"/>
    <property type="match status" value="1"/>
</dbReference>
<organism evidence="1 2">
    <name type="scientific">Bathycoccus prasinos</name>
    <dbReference type="NCBI Taxonomy" id="41875"/>
    <lineage>
        <taxon>Eukaryota</taxon>
        <taxon>Viridiplantae</taxon>
        <taxon>Chlorophyta</taxon>
        <taxon>Mamiellophyceae</taxon>
        <taxon>Mamiellales</taxon>
        <taxon>Bathycoccaceae</taxon>
        <taxon>Bathycoccus</taxon>
    </lineage>
</organism>
<dbReference type="AlphaFoldDB" id="K8EHT9"/>
<accession>K8EHT9</accession>
<dbReference type="RefSeq" id="XP_007511458.1">
    <property type="nucleotide sequence ID" value="XM_007511396.1"/>
</dbReference>
<gene>
    <name evidence="1" type="ORF">Bathy08g03490</name>
</gene>
<sequence length="316" mass="36273">MSSRIIDYSKWDTLKYSSSSSSEEDDEKARATIAHLGDLLLSSSQRTSSSSPLWNGLVLHHKDVFVSHVLPKLNTTDRCFFSMVGRESRGVLEYAGVNVSKLCWNVHECSSISTLELVWNHMLWGEKFEDGTVRDQAWFCEQVAATNKLEFLKWAREVKQCEWDEDTIKMAAFTGNLEMLKYCFSNECPYDEERSCEQAAIEGHLDCLRFLFDKVKPSRDTEKDVVTQAACGGHVEILKYFVEERKIWDDLKLDCVATAALHGKLDCIKYLFGESITQHSSNTFLLSSKECTHDACLYHRLLCHRANERVFVFFVL</sequence>
<dbReference type="InterPro" id="IPR036770">
    <property type="entry name" value="Ankyrin_rpt-contain_sf"/>
</dbReference>
<protein>
    <recommendedName>
        <fullName evidence="3">Ankyrin repeat protein</fullName>
    </recommendedName>
</protein>
<reference evidence="1 2" key="1">
    <citation type="submission" date="2011-10" db="EMBL/GenBank/DDBJ databases">
        <authorList>
            <person name="Genoscope - CEA"/>
        </authorList>
    </citation>
    <scope>NUCLEOTIDE SEQUENCE [LARGE SCALE GENOMIC DNA]</scope>
    <source>
        <strain evidence="1 2">RCC 1105</strain>
    </source>
</reference>
<dbReference type="EMBL" id="FO082271">
    <property type="protein sequence ID" value="CCO17579.1"/>
    <property type="molecule type" value="Genomic_DNA"/>
</dbReference>
<evidence type="ECO:0000313" key="2">
    <source>
        <dbReference type="Proteomes" id="UP000198341"/>
    </source>
</evidence>